<dbReference type="Proteomes" id="UP001500274">
    <property type="component" value="Unassembled WGS sequence"/>
</dbReference>
<reference evidence="2 3" key="1">
    <citation type="journal article" date="2019" name="Int. J. Syst. Evol. Microbiol.">
        <title>The Global Catalogue of Microorganisms (GCM) 10K type strain sequencing project: providing services to taxonomists for standard genome sequencing and annotation.</title>
        <authorList>
            <consortium name="The Broad Institute Genomics Platform"/>
            <consortium name="The Broad Institute Genome Sequencing Center for Infectious Disease"/>
            <person name="Wu L."/>
            <person name="Ma J."/>
        </authorList>
    </citation>
    <scope>NUCLEOTIDE SEQUENCE [LARGE SCALE GENOMIC DNA]</scope>
    <source>
        <strain evidence="2 3">JCM 16365</strain>
    </source>
</reference>
<accession>A0ABN3PCH8</accession>
<keyword evidence="1" id="KW-0812">Transmembrane</keyword>
<keyword evidence="3" id="KW-1185">Reference proteome</keyword>
<feature type="transmembrane region" description="Helical" evidence="1">
    <location>
        <begin position="54"/>
        <end position="75"/>
    </location>
</feature>
<sequence>MQPSEVVIDAPRARAMRTWMIVTVVCAIVGGGALIVAAILAVAIPFAGSGVVPAVPILAFGGFLVFLVAVVASFVRVDMSATDGKAIEFAIANAGFGQIDARRLLRGDAVVTSSGHWARLRRTSDGERSWMVVTLTPAGPRLR</sequence>
<keyword evidence="1" id="KW-1133">Transmembrane helix</keyword>
<evidence type="ECO:0000256" key="1">
    <source>
        <dbReference type="SAM" id="Phobius"/>
    </source>
</evidence>
<evidence type="ECO:0000313" key="2">
    <source>
        <dbReference type="EMBL" id="GAA2578832.1"/>
    </source>
</evidence>
<comment type="caution">
    <text evidence="2">The sequence shown here is derived from an EMBL/GenBank/DDBJ whole genome shotgun (WGS) entry which is preliminary data.</text>
</comment>
<gene>
    <name evidence="2" type="ORF">GCM10009862_17620</name>
</gene>
<dbReference type="EMBL" id="BAAARI010000011">
    <property type="protein sequence ID" value="GAA2578832.1"/>
    <property type="molecule type" value="Genomic_DNA"/>
</dbReference>
<dbReference type="RefSeq" id="WP_344228684.1">
    <property type="nucleotide sequence ID" value="NZ_BAAARI010000011.1"/>
</dbReference>
<keyword evidence="1" id="KW-0472">Membrane</keyword>
<protein>
    <recommendedName>
        <fullName evidence="4">PH domain-containing protein</fullName>
    </recommendedName>
</protein>
<proteinExistence type="predicted"/>
<feature type="transmembrane region" description="Helical" evidence="1">
    <location>
        <begin position="21"/>
        <end position="48"/>
    </location>
</feature>
<organism evidence="2 3">
    <name type="scientific">Microbacterium binotii</name>
    <dbReference type="NCBI Taxonomy" id="462710"/>
    <lineage>
        <taxon>Bacteria</taxon>
        <taxon>Bacillati</taxon>
        <taxon>Actinomycetota</taxon>
        <taxon>Actinomycetes</taxon>
        <taxon>Micrococcales</taxon>
        <taxon>Microbacteriaceae</taxon>
        <taxon>Microbacterium</taxon>
    </lineage>
</organism>
<evidence type="ECO:0000313" key="3">
    <source>
        <dbReference type="Proteomes" id="UP001500274"/>
    </source>
</evidence>
<evidence type="ECO:0008006" key="4">
    <source>
        <dbReference type="Google" id="ProtNLM"/>
    </source>
</evidence>
<name>A0ABN3PCH8_9MICO</name>